<name>A0ABV7C1M7_9PROT</name>
<evidence type="ECO:0000259" key="2">
    <source>
        <dbReference type="Pfam" id="PF00561"/>
    </source>
</evidence>
<dbReference type="EMBL" id="JBHRSB010000010">
    <property type="protein sequence ID" value="MFC3003244.1"/>
    <property type="molecule type" value="Genomic_DNA"/>
</dbReference>
<evidence type="ECO:0000313" key="4">
    <source>
        <dbReference type="Proteomes" id="UP001595420"/>
    </source>
</evidence>
<proteinExistence type="predicted"/>
<keyword evidence="4" id="KW-1185">Reference proteome</keyword>
<dbReference type="PANTHER" id="PTHR43798:SF31">
    <property type="entry name" value="AB HYDROLASE SUPERFAMILY PROTEIN YCLE"/>
    <property type="match status" value="1"/>
</dbReference>
<evidence type="ECO:0000313" key="3">
    <source>
        <dbReference type="EMBL" id="MFC3003244.1"/>
    </source>
</evidence>
<gene>
    <name evidence="3" type="ORF">ACFOD3_25340</name>
</gene>
<dbReference type="InterPro" id="IPR050266">
    <property type="entry name" value="AB_hydrolase_sf"/>
</dbReference>
<dbReference type="PANTHER" id="PTHR43798">
    <property type="entry name" value="MONOACYLGLYCEROL LIPASE"/>
    <property type="match status" value="1"/>
</dbReference>
<accession>A0ABV7C1M7</accession>
<dbReference type="RefSeq" id="WP_216839690.1">
    <property type="nucleotide sequence ID" value="NZ_JAFNJS010000010.1"/>
</dbReference>
<comment type="caution">
    <text evidence="3">The sequence shown here is derived from an EMBL/GenBank/DDBJ whole genome shotgun (WGS) entry which is preliminary data.</text>
</comment>
<dbReference type="GO" id="GO:0016787">
    <property type="term" value="F:hydrolase activity"/>
    <property type="evidence" value="ECO:0007669"/>
    <property type="project" value="UniProtKB-KW"/>
</dbReference>
<dbReference type="Pfam" id="PF00561">
    <property type="entry name" value="Abhydrolase_1"/>
    <property type="match status" value="1"/>
</dbReference>
<evidence type="ECO:0000256" key="1">
    <source>
        <dbReference type="ARBA" id="ARBA00022801"/>
    </source>
</evidence>
<protein>
    <submittedName>
        <fullName evidence="3">Alpha/beta fold hydrolase</fullName>
    </submittedName>
</protein>
<feature type="domain" description="AB hydrolase-1" evidence="2">
    <location>
        <begin position="44"/>
        <end position="278"/>
    </location>
</feature>
<organism evidence="3 4">
    <name type="scientific">Falsiroseomonas tokyonensis</name>
    <dbReference type="NCBI Taxonomy" id="430521"/>
    <lineage>
        <taxon>Bacteria</taxon>
        <taxon>Pseudomonadati</taxon>
        <taxon>Pseudomonadota</taxon>
        <taxon>Alphaproteobacteria</taxon>
        <taxon>Acetobacterales</taxon>
        <taxon>Roseomonadaceae</taxon>
        <taxon>Falsiroseomonas</taxon>
    </lineage>
</organism>
<sequence>MTAPPADPAQDWTQDWMGGATTRFVQGAGGVRLAVVEGGRADGPPILFIHGFSQAALCWTRQFTGDLARAFRLIAFDLRGHGNSQKPEAVEAYRSADLWADDVAAVIAALDLRRPVLAGWSFGGRVLGAVARRHGVADFAGLVFVGSISKGGVPDAARFRGTTGPIQAAMASTEMAVAADATLRFIRACTAAPLPADLQRLMDLTNGMAPPAVRGAMMGWQVDHDDILPSLDVPALVIHGAQDQVLLPAAGRHIASLLPDAEFRLYEASGHAPFLEEPARFDADLAAFTRRVQAG</sequence>
<reference evidence="4" key="1">
    <citation type="journal article" date="2019" name="Int. J. Syst. Evol. Microbiol.">
        <title>The Global Catalogue of Microorganisms (GCM) 10K type strain sequencing project: providing services to taxonomists for standard genome sequencing and annotation.</title>
        <authorList>
            <consortium name="The Broad Institute Genomics Platform"/>
            <consortium name="The Broad Institute Genome Sequencing Center for Infectious Disease"/>
            <person name="Wu L."/>
            <person name="Ma J."/>
        </authorList>
    </citation>
    <scope>NUCLEOTIDE SEQUENCE [LARGE SCALE GENOMIC DNA]</scope>
    <source>
        <strain evidence="4">CGMCC 1.16855</strain>
    </source>
</reference>
<keyword evidence="1 3" id="KW-0378">Hydrolase</keyword>
<dbReference type="InterPro" id="IPR000073">
    <property type="entry name" value="AB_hydrolase_1"/>
</dbReference>
<dbReference type="Proteomes" id="UP001595420">
    <property type="component" value="Unassembled WGS sequence"/>
</dbReference>